<dbReference type="EMBL" id="WLZX01000001">
    <property type="protein sequence ID" value="MTD25837.1"/>
    <property type="molecule type" value="Genomic_DNA"/>
</dbReference>
<proteinExistence type="predicted"/>
<dbReference type="Proteomes" id="UP000480164">
    <property type="component" value="Unassembled WGS sequence"/>
</dbReference>
<evidence type="ECO:0000256" key="1">
    <source>
        <dbReference type="SAM" id="Phobius"/>
    </source>
</evidence>
<evidence type="ECO:0000313" key="2">
    <source>
        <dbReference type="EMBL" id="MTD25837.1"/>
    </source>
</evidence>
<feature type="transmembrane region" description="Helical" evidence="1">
    <location>
        <begin position="6"/>
        <end position="25"/>
    </location>
</feature>
<evidence type="ECO:0008006" key="4">
    <source>
        <dbReference type="Google" id="ProtNLM"/>
    </source>
</evidence>
<gene>
    <name evidence="2" type="ORF">GK011_02625</name>
</gene>
<protein>
    <recommendedName>
        <fullName evidence="4">SMODS-associating 2TM beta-strand rich effector domain-containing protein</fullName>
    </recommendedName>
</protein>
<keyword evidence="1" id="KW-1133">Transmembrane helix</keyword>
<reference evidence="2 3" key="1">
    <citation type="submission" date="2019-11" db="EMBL/GenBank/DDBJ databases">
        <title>Erwinia sp. nov., isolated from feces of birds in Tibet plateau of China.</title>
        <authorList>
            <person name="Ge Y."/>
        </authorList>
    </citation>
    <scope>NUCLEOTIDE SEQUENCE [LARGE SCALE GENOMIC DNA]</scope>
    <source>
        <strain evidence="2 3">J316</strain>
    </source>
</reference>
<keyword evidence="1" id="KW-0812">Transmembrane</keyword>
<evidence type="ECO:0000313" key="3">
    <source>
        <dbReference type="Proteomes" id="UP000480164"/>
    </source>
</evidence>
<keyword evidence="3" id="KW-1185">Reference proteome</keyword>
<comment type="caution">
    <text evidence="2">The sequence shown here is derived from an EMBL/GenBank/DDBJ whole genome shotgun (WGS) entry which is preliminary data.</text>
</comment>
<name>A0ABW9R700_9GAMM</name>
<keyword evidence="1" id="KW-0472">Membrane</keyword>
<sequence>MNDIVTGAISGVVTAGFLYLLKVLFTKHFIPLFQSYVYKGTDLTGKWTSSHIEDDAIDSTKKIKVDLTLNLTQKAHSVKGFLDVVIDRESGKENLNYLVKGEYSDGYMQLICSAKTPGFTSHSTILVKVIASGSMLGGIMTFRNSMTDTISYVDMNLTIRHG</sequence>
<organism evidence="2 3">
    <name type="scientific">Erwinia sorbitola</name>
    <dbReference type="NCBI Taxonomy" id="2681984"/>
    <lineage>
        <taxon>Bacteria</taxon>
        <taxon>Pseudomonadati</taxon>
        <taxon>Pseudomonadota</taxon>
        <taxon>Gammaproteobacteria</taxon>
        <taxon>Enterobacterales</taxon>
        <taxon>Erwiniaceae</taxon>
        <taxon>Erwinia</taxon>
    </lineage>
</organism>
<accession>A0ABW9R700</accession>
<dbReference type="RefSeq" id="WP_154751151.1">
    <property type="nucleotide sequence ID" value="NZ_WLZX01000001.1"/>
</dbReference>